<dbReference type="AlphaFoldDB" id="A0AAN9K125"/>
<gene>
    <name evidence="1" type="ORF">RJT34_05418</name>
</gene>
<reference evidence="1 2" key="1">
    <citation type="submission" date="2024-01" db="EMBL/GenBank/DDBJ databases">
        <title>The genomes of 5 underutilized Papilionoideae crops provide insights into root nodulation and disease resistance.</title>
        <authorList>
            <person name="Yuan L."/>
        </authorList>
    </citation>
    <scope>NUCLEOTIDE SEQUENCE [LARGE SCALE GENOMIC DNA]</scope>
    <source>
        <strain evidence="1">LY-2023</strain>
        <tissue evidence="1">Leaf</tissue>
    </source>
</reference>
<keyword evidence="2" id="KW-1185">Reference proteome</keyword>
<evidence type="ECO:0000313" key="2">
    <source>
        <dbReference type="Proteomes" id="UP001359559"/>
    </source>
</evidence>
<dbReference type="Proteomes" id="UP001359559">
    <property type="component" value="Unassembled WGS sequence"/>
</dbReference>
<proteinExistence type="predicted"/>
<evidence type="ECO:0000313" key="1">
    <source>
        <dbReference type="EMBL" id="KAK7309015.1"/>
    </source>
</evidence>
<sequence>MTREKEWKARWNGGEEEKSKCRCNEMKKVEVVAVPLLERKQALALLPGIYSSLSTKSPPPQSLSSTPS</sequence>
<protein>
    <submittedName>
        <fullName evidence="1">Uncharacterized protein</fullName>
    </submittedName>
</protein>
<organism evidence="1 2">
    <name type="scientific">Clitoria ternatea</name>
    <name type="common">Butterfly pea</name>
    <dbReference type="NCBI Taxonomy" id="43366"/>
    <lineage>
        <taxon>Eukaryota</taxon>
        <taxon>Viridiplantae</taxon>
        <taxon>Streptophyta</taxon>
        <taxon>Embryophyta</taxon>
        <taxon>Tracheophyta</taxon>
        <taxon>Spermatophyta</taxon>
        <taxon>Magnoliopsida</taxon>
        <taxon>eudicotyledons</taxon>
        <taxon>Gunneridae</taxon>
        <taxon>Pentapetalae</taxon>
        <taxon>rosids</taxon>
        <taxon>fabids</taxon>
        <taxon>Fabales</taxon>
        <taxon>Fabaceae</taxon>
        <taxon>Papilionoideae</taxon>
        <taxon>50 kb inversion clade</taxon>
        <taxon>NPAAA clade</taxon>
        <taxon>indigoferoid/millettioid clade</taxon>
        <taxon>Phaseoleae</taxon>
        <taxon>Clitoria</taxon>
    </lineage>
</organism>
<accession>A0AAN9K125</accession>
<name>A0AAN9K125_CLITE</name>
<dbReference type="EMBL" id="JAYKXN010000002">
    <property type="protein sequence ID" value="KAK7309015.1"/>
    <property type="molecule type" value="Genomic_DNA"/>
</dbReference>
<comment type="caution">
    <text evidence="1">The sequence shown here is derived from an EMBL/GenBank/DDBJ whole genome shotgun (WGS) entry which is preliminary data.</text>
</comment>